<sequence>MHTRKWSVDVFLSEEEDRTHAIARLHTAAGELTADGTARRNPADRDVPEIGDELAAARALSALAHRLLDTVVGDIEGVTHRPVHLDR</sequence>
<dbReference type="InterPro" id="IPR015057">
    <property type="entry name" value="Rv2632c-like"/>
</dbReference>
<reference evidence="1 2" key="1">
    <citation type="submission" date="2020-08" db="EMBL/GenBank/DDBJ databases">
        <title>Amycolatopsis sp. nov. DR6-1 isolated from Dendrobium heterocarpum.</title>
        <authorList>
            <person name="Tedsree N."/>
            <person name="Kuncharoen N."/>
            <person name="Likhitwitayawuid K."/>
            <person name="Tanasupawat S."/>
        </authorList>
    </citation>
    <scope>NUCLEOTIDE SEQUENCE [LARGE SCALE GENOMIC DNA]</scope>
    <source>
        <strain evidence="1 2">DR6-1</strain>
    </source>
</reference>
<dbReference type="EMBL" id="JACGZW010000020">
    <property type="protein sequence ID" value="MBB1159526.1"/>
    <property type="molecule type" value="Genomic_DNA"/>
</dbReference>
<evidence type="ECO:0000313" key="2">
    <source>
        <dbReference type="Proteomes" id="UP000526734"/>
    </source>
</evidence>
<dbReference type="RefSeq" id="WP_182896203.1">
    <property type="nucleotide sequence ID" value="NZ_JACGZW010000020.1"/>
</dbReference>
<dbReference type="Gene3D" id="3.30.160.240">
    <property type="entry name" value="Rv1738"/>
    <property type="match status" value="1"/>
</dbReference>
<dbReference type="AlphaFoldDB" id="A0A7W3W624"/>
<dbReference type="SUPFAM" id="SSF143212">
    <property type="entry name" value="Rv2632c-like"/>
    <property type="match status" value="1"/>
</dbReference>
<dbReference type="Pfam" id="PF08962">
    <property type="entry name" value="Rv2632c-like"/>
    <property type="match status" value="1"/>
</dbReference>
<keyword evidence="2" id="KW-1185">Reference proteome</keyword>
<gene>
    <name evidence="1" type="ORF">H4281_40825</name>
</gene>
<comment type="caution">
    <text evidence="1">The sequence shown here is derived from an EMBL/GenBank/DDBJ whole genome shotgun (WGS) entry which is preliminary data.</text>
</comment>
<dbReference type="InterPro" id="IPR038070">
    <property type="entry name" value="Rv2632c-like_sf"/>
</dbReference>
<accession>A0A7W3W624</accession>
<protein>
    <submittedName>
        <fullName evidence="1">DUF1876 domain-containing protein</fullName>
    </submittedName>
</protein>
<dbReference type="Proteomes" id="UP000526734">
    <property type="component" value="Unassembled WGS sequence"/>
</dbReference>
<proteinExistence type="predicted"/>
<name>A0A7W3W624_9PSEU</name>
<organism evidence="1 2">
    <name type="scientific">Amycolatopsis dendrobii</name>
    <dbReference type="NCBI Taxonomy" id="2760662"/>
    <lineage>
        <taxon>Bacteria</taxon>
        <taxon>Bacillati</taxon>
        <taxon>Actinomycetota</taxon>
        <taxon>Actinomycetes</taxon>
        <taxon>Pseudonocardiales</taxon>
        <taxon>Pseudonocardiaceae</taxon>
        <taxon>Amycolatopsis</taxon>
    </lineage>
</organism>
<evidence type="ECO:0000313" key="1">
    <source>
        <dbReference type="EMBL" id="MBB1159526.1"/>
    </source>
</evidence>